<reference evidence="2" key="1">
    <citation type="journal article" date="2022" name="Mol. Ecol. Resour.">
        <title>The genomes of chicory, endive, great burdock and yacon provide insights into Asteraceae palaeo-polyploidization history and plant inulin production.</title>
        <authorList>
            <person name="Fan W."/>
            <person name="Wang S."/>
            <person name="Wang H."/>
            <person name="Wang A."/>
            <person name="Jiang F."/>
            <person name="Liu H."/>
            <person name="Zhao H."/>
            <person name="Xu D."/>
            <person name="Zhang Y."/>
        </authorList>
    </citation>
    <scope>NUCLEOTIDE SEQUENCE [LARGE SCALE GENOMIC DNA]</scope>
    <source>
        <strain evidence="2">cv. Niubang</strain>
    </source>
</reference>
<protein>
    <submittedName>
        <fullName evidence="1">Uncharacterized protein</fullName>
    </submittedName>
</protein>
<evidence type="ECO:0000313" key="1">
    <source>
        <dbReference type="EMBL" id="KAI3727647.1"/>
    </source>
</evidence>
<sequence>MSGHDSKYFSTTKKGEIPELKEELNSQYKDKRKDAVKKVIAAMTVGKDVSSLFTDVVNCMQTENLELKKLVYLYLINYAKSQPDLAILAVNTFVKDTQDPNPLIRALAVRTMGCIRVDKITEYLCDPLQRCLKDDDPYVRKTAAICVAKLYDIDAELVEDRGFLEGLKDLISDNNPMVVANAVAALAEIQDTSSRLVFEVTGPTLTKLLTALNECTEWGQVFILDALSKYKAANAREAENIVERVTPRLQHANCAVVLSAVKMILQQMEPITSHDVIRNLCKKMAPPLVTLLSAEPEIQYVALRNINLIVQRRPTILAHEIKVFFCKYNDPIYVKMEKLEIMIKLASDRNIDQVLLEFKEYATEVDVDFVRKAVRAIGRCAIKLERAAERCISVLLELIKIKVNYVVQEAIVVIKDIFRRYPNTYESIIATLCESLDTLDEPEAKASMIWIIGEYAERIDNADELLESFLESFPEEPAQVQLQLLTATVKLFLKKPTEGPQQMIQVVLNNATLETDNPDLRDRAYIYWRLLSTDPEAAKDVVLAEKPVIIDDSNQFEPSLLDELLANIATLSSVYHKPAETFVTRVRTIRKTEEEECPEGSEVVLAETSLAHVANGAPSLTLSTSPYAVATQPYPAPVVVPDLLDLGLDGDDNNAMVPVDQPTTPRGPPLPVLLPAETGQGLQISAQLVRRDGQIFYSLMFENNTQTPLDGHMVQFNKNTFGLAAGGPLQIPQMQPGTTEYTLLPMVLFQNMAPGTPSSLLQVAVKNNQQRVWYFNDRISLFVLFTEDGKMERGTFLETWRSLPDSNEVSKDFPDIVINSVDATIERLASSNMFFIAKRKNKNQEVLYLSAKIPRGIPFLIELTTLLGSPGLKCAIKTPSPEMAPLFFEALESLFRS</sequence>
<reference evidence="1 2" key="2">
    <citation type="journal article" date="2022" name="Mol. Ecol. Resour.">
        <title>The genomes of chicory, endive, great burdock and yacon provide insights into Asteraceae paleo-polyploidization history and plant inulin production.</title>
        <authorList>
            <person name="Fan W."/>
            <person name="Wang S."/>
            <person name="Wang H."/>
            <person name="Wang A."/>
            <person name="Jiang F."/>
            <person name="Liu H."/>
            <person name="Zhao H."/>
            <person name="Xu D."/>
            <person name="Zhang Y."/>
        </authorList>
    </citation>
    <scope>NUCLEOTIDE SEQUENCE [LARGE SCALE GENOMIC DNA]</scope>
    <source>
        <strain evidence="2">cv. Niubang</strain>
    </source>
</reference>
<evidence type="ECO:0000313" key="2">
    <source>
        <dbReference type="Proteomes" id="UP001055879"/>
    </source>
</evidence>
<organism evidence="1 2">
    <name type="scientific">Arctium lappa</name>
    <name type="common">Greater burdock</name>
    <name type="synonym">Lappa major</name>
    <dbReference type="NCBI Taxonomy" id="4217"/>
    <lineage>
        <taxon>Eukaryota</taxon>
        <taxon>Viridiplantae</taxon>
        <taxon>Streptophyta</taxon>
        <taxon>Embryophyta</taxon>
        <taxon>Tracheophyta</taxon>
        <taxon>Spermatophyta</taxon>
        <taxon>Magnoliopsida</taxon>
        <taxon>eudicotyledons</taxon>
        <taxon>Gunneridae</taxon>
        <taxon>Pentapetalae</taxon>
        <taxon>asterids</taxon>
        <taxon>campanulids</taxon>
        <taxon>Asterales</taxon>
        <taxon>Asteraceae</taxon>
        <taxon>Carduoideae</taxon>
        <taxon>Cardueae</taxon>
        <taxon>Arctiinae</taxon>
        <taxon>Arctium</taxon>
    </lineage>
</organism>
<name>A0ACB9C0G6_ARCLA</name>
<keyword evidence="2" id="KW-1185">Reference proteome</keyword>
<accession>A0ACB9C0G6</accession>
<dbReference type="EMBL" id="CM042051">
    <property type="protein sequence ID" value="KAI3727647.1"/>
    <property type="molecule type" value="Genomic_DNA"/>
</dbReference>
<dbReference type="Proteomes" id="UP001055879">
    <property type="component" value="Linkage Group LG05"/>
</dbReference>
<gene>
    <name evidence="1" type="ORF">L6452_16265</name>
</gene>
<proteinExistence type="predicted"/>
<comment type="caution">
    <text evidence="1">The sequence shown here is derived from an EMBL/GenBank/DDBJ whole genome shotgun (WGS) entry which is preliminary data.</text>
</comment>